<dbReference type="PROSITE" id="PS50103">
    <property type="entry name" value="ZF_C3H1"/>
    <property type="match status" value="1"/>
</dbReference>
<dbReference type="GO" id="GO:0010468">
    <property type="term" value="P:regulation of gene expression"/>
    <property type="evidence" value="ECO:0007669"/>
    <property type="project" value="UniProtKB-ARBA"/>
</dbReference>
<evidence type="ECO:0000256" key="8">
    <source>
        <dbReference type="SAM" id="MobiDB-lite"/>
    </source>
</evidence>
<dbReference type="PROSITE" id="PS50297">
    <property type="entry name" value="ANK_REP_REGION"/>
    <property type="match status" value="1"/>
</dbReference>
<dbReference type="InterPro" id="IPR000571">
    <property type="entry name" value="Znf_CCCH"/>
</dbReference>
<dbReference type="Gene3D" id="4.10.1000.10">
    <property type="entry name" value="Zinc finger, CCCH-type"/>
    <property type="match status" value="1"/>
</dbReference>
<reference evidence="10" key="1">
    <citation type="submission" date="2014-11" db="EMBL/GenBank/DDBJ databases">
        <authorList>
            <person name="Otto D Thomas"/>
            <person name="Naeem Raeece"/>
        </authorList>
    </citation>
    <scope>NUCLEOTIDE SEQUENCE</scope>
</reference>
<dbReference type="AlphaFoldDB" id="A0A0G4HQ69"/>
<evidence type="ECO:0000256" key="1">
    <source>
        <dbReference type="ARBA" id="ARBA00022723"/>
    </source>
</evidence>
<evidence type="ECO:0000313" key="10">
    <source>
        <dbReference type="EMBL" id="CEM46356.1"/>
    </source>
</evidence>
<dbReference type="PANTHER" id="PTHR24126">
    <property type="entry name" value="ANKYRIN REPEAT, PH AND SEC7 DOMAIN CONTAINING PROTEIN SECG-RELATED"/>
    <property type="match status" value="1"/>
</dbReference>
<feature type="domain" description="C3H1-type" evidence="9">
    <location>
        <begin position="16"/>
        <end position="44"/>
    </location>
</feature>
<dbReference type="SMART" id="SM00248">
    <property type="entry name" value="ANK"/>
    <property type="match status" value="3"/>
</dbReference>
<dbReference type="InterPro" id="IPR002110">
    <property type="entry name" value="Ankyrin_rpt"/>
</dbReference>
<sequence>MVPSTTKQTTTGKQPLDFTQPCKFLMRQGRCARGKRCRFVHNSAPSRTGDASCSQPSPCGFPPSRIGRGRGFSGHSRNDTLEELRGKSGDFGISPERGPCVYPRPRVLRLGGASTGWDLRLGHSRAHSHSDTSAFARPSISREIDCMSGATTPRDAEPRQSKRLRSRELESLPSRRIEEGMESDARTDEPRGPKRVKDALTALSFGDTPLHCAAGSRNPFLWSLDPLSGAVLSILHMVDKGARVNAVNKYGWTALHVAVWAARQEPAKYRKLLKSLLDSGANVNAATTAPVHRHCPAAAFLFAEIRVPAGSTPLHLAVQSARSGLVSFEILVKQLLHGGRCTRRCSQCGWEDPASGRTGDELTEDPAKDRVASMQHWHRQHLVQITES</sequence>
<proteinExistence type="predicted"/>
<dbReference type="SUPFAM" id="SSF90229">
    <property type="entry name" value="CCCH zinc finger"/>
    <property type="match status" value="1"/>
</dbReference>
<evidence type="ECO:0000256" key="7">
    <source>
        <dbReference type="PROSITE-ProRule" id="PRU00723"/>
    </source>
</evidence>
<keyword evidence="3 7" id="KW-0863">Zinc-finger</keyword>
<dbReference type="PROSITE" id="PS50088">
    <property type="entry name" value="ANK_REPEAT"/>
    <property type="match status" value="1"/>
</dbReference>
<evidence type="ECO:0000256" key="2">
    <source>
        <dbReference type="ARBA" id="ARBA00022737"/>
    </source>
</evidence>
<dbReference type="Pfam" id="PF00023">
    <property type="entry name" value="Ank"/>
    <property type="match status" value="1"/>
</dbReference>
<dbReference type="Pfam" id="PF00642">
    <property type="entry name" value="zf-CCCH"/>
    <property type="match status" value="1"/>
</dbReference>
<accession>A0A0G4HQ69</accession>
<dbReference type="SUPFAM" id="SSF48403">
    <property type="entry name" value="Ankyrin repeat"/>
    <property type="match status" value="1"/>
</dbReference>
<organism evidence="10">
    <name type="scientific">Chromera velia CCMP2878</name>
    <dbReference type="NCBI Taxonomy" id="1169474"/>
    <lineage>
        <taxon>Eukaryota</taxon>
        <taxon>Sar</taxon>
        <taxon>Alveolata</taxon>
        <taxon>Colpodellida</taxon>
        <taxon>Chromeraceae</taxon>
        <taxon>Chromera</taxon>
    </lineage>
</organism>
<dbReference type="VEuPathDB" id="CryptoDB:Cvel_7867"/>
<feature type="compositionally biased region" description="Basic and acidic residues" evidence="8">
    <location>
        <begin position="154"/>
        <end position="194"/>
    </location>
</feature>
<evidence type="ECO:0000256" key="3">
    <source>
        <dbReference type="ARBA" id="ARBA00022771"/>
    </source>
</evidence>
<dbReference type="EMBL" id="CDMZ01003434">
    <property type="protein sequence ID" value="CEM46356.1"/>
    <property type="molecule type" value="Genomic_DNA"/>
</dbReference>
<gene>
    <name evidence="10" type="ORF">Cvel_7867</name>
</gene>
<keyword evidence="5 6" id="KW-0040">ANK repeat</keyword>
<protein>
    <recommendedName>
        <fullName evidence="9">C3H1-type domain-containing protein</fullName>
    </recommendedName>
</protein>
<dbReference type="InterPro" id="IPR036855">
    <property type="entry name" value="Znf_CCCH_sf"/>
</dbReference>
<name>A0A0G4HQ69_9ALVE</name>
<feature type="repeat" description="ANK" evidence="6">
    <location>
        <begin position="250"/>
        <end position="288"/>
    </location>
</feature>
<evidence type="ECO:0000256" key="5">
    <source>
        <dbReference type="ARBA" id="ARBA00023043"/>
    </source>
</evidence>
<evidence type="ECO:0000256" key="4">
    <source>
        <dbReference type="ARBA" id="ARBA00022833"/>
    </source>
</evidence>
<feature type="region of interest" description="Disordered" evidence="8">
    <location>
        <begin position="148"/>
        <end position="194"/>
    </location>
</feature>
<keyword evidence="2" id="KW-0677">Repeat</keyword>
<dbReference type="InterPro" id="IPR036770">
    <property type="entry name" value="Ankyrin_rpt-contain_sf"/>
</dbReference>
<evidence type="ECO:0000259" key="9">
    <source>
        <dbReference type="PROSITE" id="PS50103"/>
    </source>
</evidence>
<keyword evidence="1 7" id="KW-0479">Metal-binding</keyword>
<dbReference type="GO" id="GO:0008270">
    <property type="term" value="F:zinc ion binding"/>
    <property type="evidence" value="ECO:0007669"/>
    <property type="project" value="UniProtKB-KW"/>
</dbReference>
<dbReference type="Gene3D" id="1.25.40.20">
    <property type="entry name" value="Ankyrin repeat-containing domain"/>
    <property type="match status" value="1"/>
</dbReference>
<keyword evidence="4 7" id="KW-0862">Zinc</keyword>
<feature type="zinc finger region" description="C3H1-type" evidence="7">
    <location>
        <begin position="16"/>
        <end position="44"/>
    </location>
</feature>
<dbReference type="PANTHER" id="PTHR24126:SF14">
    <property type="entry name" value="ANK_REP_REGION DOMAIN-CONTAINING PROTEIN"/>
    <property type="match status" value="1"/>
</dbReference>
<evidence type="ECO:0000256" key="6">
    <source>
        <dbReference type="PROSITE-ProRule" id="PRU00023"/>
    </source>
</evidence>